<feature type="compositionally biased region" description="Basic and acidic residues" evidence="1">
    <location>
        <begin position="111"/>
        <end position="124"/>
    </location>
</feature>
<feature type="compositionally biased region" description="Basic residues" evidence="1">
    <location>
        <begin position="82"/>
        <end position="92"/>
    </location>
</feature>
<feature type="region of interest" description="Disordered" evidence="1">
    <location>
        <begin position="1"/>
        <end position="21"/>
    </location>
</feature>
<protein>
    <recommendedName>
        <fullName evidence="4">Regulator of cell cycle</fullName>
    </recommendedName>
</protein>
<feature type="region of interest" description="Disordered" evidence="1">
    <location>
        <begin position="56"/>
        <end position="131"/>
    </location>
</feature>
<reference evidence="2" key="2">
    <citation type="submission" date="2025-08" db="UniProtKB">
        <authorList>
            <consortium name="Ensembl"/>
        </authorList>
    </citation>
    <scope>IDENTIFICATION</scope>
</reference>
<gene>
    <name evidence="2" type="primary">RGCC</name>
</gene>
<accession>A0A673SXV8</accession>
<feature type="compositionally biased region" description="Low complexity" evidence="1">
    <location>
        <begin position="65"/>
        <end position="76"/>
    </location>
</feature>
<evidence type="ECO:0008006" key="4">
    <source>
        <dbReference type="Google" id="ProtNLM"/>
    </source>
</evidence>
<dbReference type="GO" id="GO:0005737">
    <property type="term" value="C:cytoplasm"/>
    <property type="evidence" value="ECO:0007669"/>
    <property type="project" value="TreeGrafter"/>
</dbReference>
<dbReference type="GO" id="GO:0019901">
    <property type="term" value="F:protein kinase binding"/>
    <property type="evidence" value="ECO:0007669"/>
    <property type="project" value="TreeGrafter"/>
</dbReference>
<dbReference type="GO" id="GO:0051726">
    <property type="term" value="P:regulation of cell cycle"/>
    <property type="evidence" value="ECO:0007669"/>
    <property type="project" value="InterPro"/>
</dbReference>
<evidence type="ECO:0000256" key="1">
    <source>
        <dbReference type="SAM" id="MobiDB-lite"/>
    </source>
</evidence>
<dbReference type="Pfam" id="PF15151">
    <property type="entry name" value="RGCC"/>
    <property type="match status" value="1"/>
</dbReference>
<proteinExistence type="predicted"/>
<evidence type="ECO:0000313" key="3">
    <source>
        <dbReference type="Proteomes" id="UP000472268"/>
    </source>
</evidence>
<organism evidence="2 3">
    <name type="scientific">Suricata suricatta</name>
    <name type="common">Meerkat</name>
    <dbReference type="NCBI Taxonomy" id="37032"/>
    <lineage>
        <taxon>Eukaryota</taxon>
        <taxon>Metazoa</taxon>
        <taxon>Chordata</taxon>
        <taxon>Craniata</taxon>
        <taxon>Vertebrata</taxon>
        <taxon>Euteleostomi</taxon>
        <taxon>Mammalia</taxon>
        <taxon>Eutheria</taxon>
        <taxon>Laurasiatheria</taxon>
        <taxon>Carnivora</taxon>
        <taxon>Feliformia</taxon>
        <taxon>Herpestidae</taxon>
        <taxon>Suricata</taxon>
    </lineage>
</organism>
<dbReference type="Proteomes" id="UP000472268">
    <property type="component" value="Chromosome 4"/>
</dbReference>
<sequence length="198" mass="21066">MKPPAAQSNPAAAAAAAPALDSAAAGDLTDALCEFDAVLADFASPFHERHFHYEEHLERMKRRSSASVSDSSGFSDSESKSGHHRGRRRRLRVSVDLTRSQGVGPSQGRPEALRRPQDAGRDAKPPGLSHEGCWRARGSTCSPCRCLEAGELPGPKPGYVTSPPFLCPSLCIFFRVCGASATGMGVEGAWEGAILKHL</sequence>
<dbReference type="PANTHER" id="PTHR32193">
    <property type="entry name" value="REGULATOR OF CELL CYCLE RGCC"/>
    <property type="match status" value="1"/>
</dbReference>
<dbReference type="Ensembl" id="ENSSSUT00005001928.1">
    <property type="protein sequence ID" value="ENSSSUP00005001644.1"/>
    <property type="gene ID" value="ENSSSUG00005001138.1"/>
</dbReference>
<name>A0A673SXV8_SURSU</name>
<keyword evidence="3" id="KW-1185">Reference proteome</keyword>
<dbReference type="AlphaFoldDB" id="A0A673SXV8"/>
<reference evidence="2" key="3">
    <citation type="submission" date="2025-09" db="UniProtKB">
        <authorList>
            <consortium name="Ensembl"/>
        </authorList>
    </citation>
    <scope>IDENTIFICATION</scope>
</reference>
<evidence type="ECO:0000313" key="2">
    <source>
        <dbReference type="Ensembl" id="ENSSSUP00005001644.1"/>
    </source>
</evidence>
<reference evidence="2 3" key="1">
    <citation type="submission" date="2019-05" db="EMBL/GenBank/DDBJ databases">
        <title>A Chromosome-scale Meerkat (S. suricatta) Genome Assembly.</title>
        <authorList>
            <person name="Dudchenko O."/>
            <person name="Lieberman Aiden E."/>
            <person name="Tung J."/>
            <person name="Barreiro L.B."/>
            <person name="Clutton-Brock T.H."/>
        </authorList>
    </citation>
    <scope>NUCLEOTIDE SEQUENCE [LARGE SCALE GENOMIC DNA]</scope>
</reference>
<dbReference type="InterPro" id="IPR029252">
    <property type="entry name" value="RGCC"/>
</dbReference>
<dbReference type="GO" id="GO:0030295">
    <property type="term" value="F:protein kinase activator activity"/>
    <property type="evidence" value="ECO:0007669"/>
    <property type="project" value="TreeGrafter"/>
</dbReference>
<dbReference type="PANTHER" id="PTHR32193:SF3">
    <property type="entry name" value="REGULATOR OF CELL CYCLE RGCC"/>
    <property type="match status" value="1"/>
</dbReference>